<feature type="transmembrane region" description="Helical" evidence="1">
    <location>
        <begin position="175"/>
        <end position="194"/>
    </location>
</feature>
<accession>A0ABV6YNY2</accession>
<dbReference type="EMBL" id="JBHPEI010000029">
    <property type="protein sequence ID" value="MFC1799775.1"/>
    <property type="molecule type" value="Genomic_DNA"/>
</dbReference>
<feature type="transmembrane region" description="Helical" evidence="1">
    <location>
        <begin position="299"/>
        <end position="317"/>
    </location>
</feature>
<keyword evidence="1" id="KW-0472">Membrane</keyword>
<dbReference type="Proteomes" id="UP001594288">
    <property type="component" value="Unassembled WGS sequence"/>
</dbReference>
<reference evidence="2 3" key="1">
    <citation type="submission" date="2024-09" db="EMBL/GenBank/DDBJ databases">
        <authorList>
            <person name="D'Angelo T."/>
        </authorList>
    </citation>
    <scope>NUCLEOTIDE SEQUENCE [LARGE SCALE GENOMIC DNA]</scope>
    <source>
        <strain evidence="2">SAG AM-311-F02</strain>
    </source>
</reference>
<dbReference type="PANTHER" id="PTHR13593:SF140">
    <property type="entry name" value="PLC-LIKE PHOSPHODIESTERASE"/>
    <property type="match status" value="1"/>
</dbReference>
<evidence type="ECO:0000256" key="1">
    <source>
        <dbReference type="SAM" id="Phobius"/>
    </source>
</evidence>
<dbReference type="Gene3D" id="3.20.20.190">
    <property type="entry name" value="Phosphatidylinositol (PI) phosphodiesterase"/>
    <property type="match status" value="1"/>
</dbReference>
<evidence type="ECO:0000313" key="2">
    <source>
        <dbReference type="EMBL" id="MFC1799775.1"/>
    </source>
</evidence>
<dbReference type="InterPro" id="IPR051057">
    <property type="entry name" value="PI-PLC_domain"/>
</dbReference>
<keyword evidence="1" id="KW-1133">Transmembrane helix</keyword>
<dbReference type="SUPFAM" id="SSF51695">
    <property type="entry name" value="PLC-like phosphodiesterases"/>
    <property type="match status" value="1"/>
</dbReference>
<organism evidence="2 3">
    <name type="scientific">Eiseniibacteriota bacterium</name>
    <dbReference type="NCBI Taxonomy" id="2212470"/>
    <lineage>
        <taxon>Bacteria</taxon>
        <taxon>Candidatus Eiseniibacteriota</taxon>
    </lineage>
</organism>
<feature type="transmembrane region" description="Helical" evidence="1">
    <location>
        <begin position="201"/>
        <end position="230"/>
    </location>
</feature>
<dbReference type="Pfam" id="PF26146">
    <property type="entry name" value="PI-PLC_X"/>
    <property type="match status" value="1"/>
</dbReference>
<feature type="transmembrane region" description="Helical" evidence="1">
    <location>
        <begin position="368"/>
        <end position="387"/>
    </location>
</feature>
<feature type="transmembrane region" description="Helical" evidence="1">
    <location>
        <begin position="323"/>
        <end position="347"/>
    </location>
</feature>
<feature type="transmembrane region" description="Helical" evidence="1">
    <location>
        <begin position="12"/>
        <end position="37"/>
    </location>
</feature>
<dbReference type="InterPro" id="IPR017946">
    <property type="entry name" value="PLC-like_Pdiesterase_TIM-brl"/>
</dbReference>
<keyword evidence="1" id="KW-0812">Transmembrane</keyword>
<comment type="caution">
    <text evidence="2">The sequence shown here is derived from an EMBL/GenBank/DDBJ whole genome shotgun (WGS) entry which is preliminary data.</text>
</comment>
<sequence length="712" mass="76611">MRQPDRVRRYAGGACLVAGIIAIVLATLLAYGSLVLFDAGAFSDRVGESLGEPGVAALVSQRLTDNLIAQRRDLTPYKPLILSATQAVVTSGPFRGVVRRGARLAHEAVLAEGASDVLLTVSDVSVILKGALAESPELAEKIPDEAMPVLASSGEIPNSEAVLALLRLARRLSSITSLILASGIGLLTLGLLLFRRRRLALLWMGLTLTASASLLLFLMKFGGSFLAAFAKDPQIGRAIAGLWSAFLGGYADWALVLCGMGIILASAATSLMERVRLAEAGRATWRWLSAPSDSRVTKALRGVVLIGLGLLSVLYPGSVLLAVIYLCGGVLLFLGMNEIFRMILGAIPADAERDIGASISHFRHQRRAILVVALAAILVAAGALVLMRGSGTVDKPSTSDGCNGSLELCDRRLDQVVFPGTHNSMGAADIPKWMFPNQERGIARQLNDGIRALLIDTHNGIPVGDRVKTDLEDEAAARRQYEEVLGREGVDAAMRIRDRLIGGDEGRRGVYLCHGFCELGDTPFVPMLGRIREFLVLNPNEVLIIVIQDEGVTPREIEACFAESGLIDFVYRGDAAPPWPTLGEMVARGEQVLVMTENESAGVAWIHPAFEVMQETPYRFHDPSEFSCEPNRGGTGGSLLLMNHWIETAPAPQPRNAEIVNAHDFLLSRARRCEKERGMLPNIIAVDFYRTGALIEVARTLNGVDSPPGNAR</sequence>
<proteinExistence type="predicted"/>
<dbReference type="PANTHER" id="PTHR13593">
    <property type="match status" value="1"/>
</dbReference>
<name>A0ABV6YNY2_UNCEI</name>
<gene>
    <name evidence="2" type="ORF">ACFL2Z_02555</name>
</gene>
<protein>
    <recommendedName>
        <fullName evidence="4">Phosphatidylinositol diacylglycerol-lyase</fullName>
    </recommendedName>
</protein>
<keyword evidence="3" id="KW-1185">Reference proteome</keyword>
<evidence type="ECO:0000313" key="3">
    <source>
        <dbReference type="Proteomes" id="UP001594288"/>
    </source>
</evidence>
<evidence type="ECO:0008006" key="4">
    <source>
        <dbReference type="Google" id="ProtNLM"/>
    </source>
</evidence>
<feature type="transmembrane region" description="Helical" evidence="1">
    <location>
        <begin position="250"/>
        <end position="272"/>
    </location>
</feature>